<dbReference type="AlphaFoldDB" id="A0A8H4R1R8"/>
<organism evidence="13 14">
    <name type="scientific">Agrocybe pediades</name>
    <dbReference type="NCBI Taxonomy" id="84607"/>
    <lineage>
        <taxon>Eukaryota</taxon>
        <taxon>Fungi</taxon>
        <taxon>Dikarya</taxon>
        <taxon>Basidiomycota</taxon>
        <taxon>Agaricomycotina</taxon>
        <taxon>Agaricomycetes</taxon>
        <taxon>Agaricomycetidae</taxon>
        <taxon>Agaricales</taxon>
        <taxon>Agaricineae</taxon>
        <taxon>Strophariaceae</taxon>
        <taxon>Agrocybe</taxon>
    </lineage>
</organism>
<protein>
    <recommendedName>
        <fullName evidence="2">endo-polygalacturonase</fullName>
        <ecNumber evidence="2">3.2.1.15</ecNumber>
    </recommendedName>
</protein>
<evidence type="ECO:0000256" key="3">
    <source>
        <dbReference type="ARBA" id="ARBA00022729"/>
    </source>
</evidence>
<dbReference type="GO" id="GO:0004650">
    <property type="term" value="F:polygalacturonase activity"/>
    <property type="evidence" value="ECO:0007669"/>
    <property type="project" value="UniProtKB-EC"/>
</dbReference>
<keyword evidence="5 11" id="KW-0378">Hydrolase</keyword>
<evidence type="ECO:0000256" key="5">
    <source>
        <dbReference type="ARBA" id="ARBA00022801"/>
    </source>
</evidence>
<keyword evidence="8" id="KW-0961">Cell wall biogenesis/degradation</keyword>
<dbReference type="EMBL" id="JAACJL010000015">
    <property type="protein sequence ID" value="KAF4620650.1"/>
    <property type="molecule type" value="Genomic_DNA"/>
</dbReference>
<dbReference type="InterPro" id="IPR050434">
    <property type="entry name" value="Glycosyl_hydrlase_28"/>
</dbReference>
<dbReference type="InterPro" id="IPR006626">
    <property type="entry name" value="PbH1"/>
</dbReference>
<proteinExistence type="inferred from homology"/>
<sequence>MHASSKLEPAFSCCLVVILNAATTPCVGTISSVDDVADAVKCTIVNLESFTVPAGQGLTLNLATGTTVNMNGDIAFGNMSWAGPLFTVSGKNITFNGNGRKFDGGGPFYWDGLGGNGGVLKPAPMMKIKISGTYTNVVVVNSPSRVYSVSNPAPLIMSNLTIDNSQGDVPNAQSNGLPAGHNTDGFDCSTTDLVIQDRLVRLFQRNTCINGHGISVGSVDSDVVVSGVLIANNRIIDNDQALRIKTKAVSTNSTVTNITYSGNIATGIRQFGVIIDQSYPDTLAVPGNGVITSDVNFVLPMNSLSVNSDADKVAVNCGVGSCIGPWDWSGLEITGGVPVNMPLKLCNLSALLAFAHLAFFSTAASAACVGTINSLNDVAAAVKCTTVNLNSFTVPGGQALTLSLATGTTVNMNGDIFFGNKSWAGPLFTVSGTDITFNGNGHKFDGGGPFYWDGLGGNGGVTKPAPMMKIKISGTYSNVVVVNSPARVYSVSNPAPLVMSNLVIDNSQGDVPNSQSNGIAAGHNTDGFDCSTNDLTIQDSRIHNQDDCLAINKGTNIAFQRNTCVNGHGISIGSIDSDATVSGIVISGNTITNNDQALRIKTKAASTNSAVSNVTYAGNTATGTRKYGVIIDQSYPSTLGTPGTGVKISGVNFVSPTNNIAVVSGAKRVAVNCGSGACTGSWNWSGLKVTGGSAGPINNFSGIINFSQ</sequence>
<feature type="active site" evidence="10">
    <location>
        <position position="568"/>
    </location>
</feature>
<dbReference type="PROSITE" id="PS00502">
    <property type="entry name" value="POLYGALACTURONASE"/>
    <property type="match status" value="2"/>
</dbReference>
<keyword evidence="3 12" id="KW-0732">Signal</keyword>
<dbReference type="InterPro" id="IPR011050">
    <property type="entry name" value="Pectin_lyase_fold/virulence"/>
</dbReference>
<evidence type="ECO:0000256" key="4">
    <source>
        <dbReference type="ARBA" id="ARBA00022737"/>
    </source>
</evidence>
<dbReference type="Gene3D" id="2.160.20.10">
    <property type="entry name" value="Single-stranded right-handed beta-helix, Pectin lyase-like"/>
    <property type="match status" value="2"/>
</dbReference>
<evidence type="ECO:0000256" key="10">
    <source>
        <dbReference type="PROSITE-ProRule" id="PRU10052"/>
    </source>
</evidence>
<dbReference type="SUPFAM" id="SSF51126">
    <property type="entry name" value="Pectin lyase-like"/>
    <property type="match status" value="2"/>
</dbReference>
<keyword evidence="7 11" id="KW-0326">Glycosidase</keyword>
<dbReference type="InterPro" id="IPR012334">
    <property type="entry name" value="Pectin_lyas_fold"/>
</dbReference>
<dbReference type="GO" id="GO:0005576">
    <property type="term" value="C:extracellular region"/>
    <property type="evidence" value="ECO:0007669"/>
    <property type="project" value="TreeGrafter"/>
</dbReference>
<dbReference type="GO" id="GO:0045490">
    <property type="term" value="P:pectin catabolic process"/>
    <property type="evidence" value="ECO:0007669"/>
    <property type="project" value="TreeGrafter"/>
</dbReference>
<comment type="similarity">
    <text evidence="1 11">Belongs to the glycosyl hydrolase 28 family.</text>
</comment>
<reference evidence="13 14" key="1">
    <citation type="submission" date="2019-12" db="EMBL/GenBank/DDBJ databases">
        <authorList>
            <person name="Floudas D."/>
            <person name="Bentzer J."/>
            <person name="Ahren D."/>
            <person name="Johansson T."/>
            <person name="Persson P."/>
            <person name="Tunlid A."/>
        </authorList>
    </citation>
    <scope>NUCLEOTIDE SEQUENCE [LARGE SCALE GENOMIC DNA]</scope>
    <source>
        <strain evidence="13 14">CBS 102.39</strain>
    </source>
</reference>
<evidence type="ECO:0000256" key="11">
    <source>
        <dbReference type="RuleBase" id="RU361169"/>
    </source>
</evidence>
<evidence type="ECO:0000256" key="7">
    <source>
        <dbReference type="ARBA" id="ARBA00023295"/>
    </source>
</evidence>
<gene>
    <name evidence="13" type="ORF">D9613_000234</name>
</gene>
<evidence type="ECO:0000256" key="8">
    <source>
        <dbReference type="ARBA" id="ARBA00023316"/>
    </source>
</evidence>
<comment type="catalytic activity">
    <reaction evidence="9">
        <text>(1,4-alpha-D-galacturonosyl)n+m + H2O = (1,4-alpha-D-galacturonosyl)n + (1,4-alpha-D-galacturonosyl)m.</text>
        <dbReference type="EC" id="3.2.1.15"/>
    </reaction>
</comment>
<dbReference type="Proteomes" id="UP000521872">
    <property type="component" value="Unassembled WGS sequence"/>
</dbReference>
<accession>A0A8H4R1R8</accession>
<evidence type="ECO:0000313" key="14">
    <source>
        <dbReference type="Proteomes" id="UP000521872"/>
    </source>
</evidence>
<dbReference type="Pfam" id="PF00295">
    <property type="entry name" value="Glyco_hydro_28"/>
    <property type="match status" value="3"/>
</dbReference>
<keyword evidence="4" id="KW-0677">Repeat</keyword>
<keyword evidence="6" id="KW-1015">Disulfide bond</keyword>
<comment type="caution">
    <text evidence="13">The sequence shown here is derived from an EMBL/GenBank/DDBJ whole genome shotgun (WGS) entry which is preliminary data.</text>
</comment>
<dbReference type="PANTHER" id="PTHR31884:SF1">
    <property type="entry name" value="POLYGALACTURONASE"/>
    <property type="match status" value="1"/>
</dbReference>
<feature type="chain" id="PRO_5034031032" description="endo-polygalacturonase" evidence="12">
    <location>
        <begin position="29"/>
        <end position="708"/>
    </location>
</feature>
<evidence type="ECO:0000313" key="13">
    <source>
        <dbReference type="EMBL" id="KAF4620650.1"/>
    </source>
</evidence>
<name>A0A8H4R1R8_9AGAR</name>
<dbReference type="SMART" id="SM00710">
    <property type="entry name" value="PbH1"/>
    <property type="match status" value="9"/>
</dbReference>
<keyword evidence="14" id="KW-1185">Reference proteome</keyword>
<dbReference type="InterPro" id="IPR000743">
    <property type="entry name" value="Glyco_hydro_28"/>
</dbReference>
<evidence type="ECO:0000256" key="9">
    <source>
        <dbReference type="ARBA" id="ARBA00034074"/>
    </source>
</evidence>
<feature type="active site" evidence="10">
    <location>
        <position position="212"/>
    </location>
</feature>
<dbReference type="EC" id="3.2.1.15" evidence="2"/>
<feature type="signal peptide" evidence="12">
    <location>
        <begin position="1"/>
        <end position="28"/>
    </location>
</feature>
<dbReference type="GO" id="GO:0071555">
    <property type="term" value="P:cell wall organization"/>
    <property type="evidence" value="ECO:0007669"/>
    <property type="project" value="UniProtKB-KW"/>
</dbReference>
<evidence type="ECO:0000256" key="6">
    <source>
        <dbReference type="ARBA" id="ARBA00023157"/>
    </source>
</evidence>
<dbReference type="PANTHER" id="PTHR31884">
    <property type="entry name" value="POLYGALACTURONASE"/>
    <property type="match status" value="1"/>
</dbReference>
<evidence type="ECO:0000256" key="1">
    <source>
        <dbReference type="ARBA" id="ARBA00008834"/>
    </source>
</evidence>
<evidence type="ECO:0000256" key="12">
    <source>
        <dbReference type="SAM" id="SignalP"/>
    </source>
</evidence>
<evidence type="ECO:0000256" key="2">
    <source>
        <dbReference type="ARBA" id="ARBA00012736"/>
    </source>
</evidence>